<dbReference type="Proteomes" id="UP000502415">
    <property type="component" value="Chromosome"/>
</dbReference>
<evidence type="ECO:0000313" key="2">
    <source>
        <dbReference type="EMBL" id="QJE00259.1"/>
    </source>
</evidence>
<feature type="region of interest" description="Disordered" evidence="1">
    <location>
        <begin position="1"/>
        <end position="23"/>
    </location>
</feature>
<keyword evidence="3" id="KW-1185">Reference proteome</keyword>
<gene>
    <name evidence="2" type="ORF">HH212_09685</name>
</gene>
<dbReference type="RefSeq" id="WP_170202291.1">
    <property type="nucleotide sequence ID" value="NZ_CP051685.1"/>
</dbReference>
<name>A0A7Z2VW38_9BURK</name>
<organism evidence="2 3">
    <name type="scientific">Massilia forsythiae</name>
    <dbReference type="NCBI Taxonomy" id="2728020"/>
    <lineage>
        <taxon>Bacteria</taxon>
        <taxon>Pseudomonadati</taxon>
        <taxon>Pseudomonadota</taxon>
        <taxon>Betaproteobacteria</taxon>
        <taxon>Burkholderiales</taxon>
        <taxon>Oxalobacteraceae</taxon>
        <taxon>Telluria group</taxon>
        <taxon>Massilia</taxon>
    </lineage>
</organism>
<protein>
    <submittedName>
        <fullName evidence="2">Uncharacterized protein</fullName>
    </submittedName>
</protein>
<dbReference type="AlphaFoldDB" id="A0A7Z2VW38"/>
<dbReference type="KEGG" id="mfy:HH212_09685"/>
<evidence type="ECO:0000256" key="1">
    <source>
        <dbReference type="SAM" id="MobiDB-lite"/>
    </source>
</evidence>
<dbReference type="EMBL" id="CP051685">
    <property type="protein sequence ID" value="QJE00259.1"/>
    <property type="molecule type" value="Genomic_DNA"/>
</dbReference>
<reference evidence="2 3" key="1">
    <citation type="submission" date="2020-04" db="EMBL/GenBank/DDBJ databases">
        <title>Genome sequencing of novel species.</title>
        <authorList>
            <person name="Heo J."/>
            <person name="Kim S.-J."/>
            <person name="Kim J.-S."/>
            <person name="Hong S.-B."/>
            <person name="Kwon S.-W."/>
        </authorList>
    </citation>
    <scope>NUCLEOTIDE SEQUENCE [LARGE SCALE GENOMIC DNA]</scope>
    <source>
        <strain evidence="2 3">GN2-R2</strain>
    </source>
</reference>
<sequence length="288" mass="30665">MAPAVHAGMGAPMQAAVKPPGRPQRRRFYSTRLACCLGMAVLCMGWADHVRAQPASAAVSQAETLLFETDHLARIKPPAALTYEFRKVSNVEPGFTDKVQLDLAGSKGKTSATLHFLSGEHKHDIPALQDAHGNPVLLGFLERDIAEMKRLTGGSTAYFRKRIRMALAEGAQVTSQTITYQGKSLPAQAVRIQPYLNDPMHARFEQYLHKTYTFVVSEQVPGGVYQLRSSLANEGGPVVAGSGSSGVTVANSVLSTTMAPPAAAPGSAHPAPAIDETLTLVGLTHSGR</sequence>
<proteinExistence type="predicted"/>
<evidence type="ECO:0000313" key="3">
    <source>
        <dbReference type="Proteomes" id="UP000502415"/>
    </source>
</evidence>
<accession>A0A7Z2VW38</accession>